<accession>A0A542DK01</accession>
<dbReference type="SUPFAM" id="SSF55073">
    <property type="entry name" value="Nucleotide cyclase"/>
    <property type="match status" value="1"/>
</dbReference>
<dbReference type="InterPro" id="IPR029787">
    <property type="entry name" value="Nucleotide_cyclase"/>
</dbReference>
<keyword evidence="4" id="KW-1185">Reference proteome</keyword>
<dbReference type="GO" id="GO:0005886">
    <property type="term" value="C:plasma membrane"/>
    <property type="evidence" value="ECO:0007669"/>
    <property type="project" value="TreeGrafter"/>
</dbReference>
<dbReference type="AlphaFoldDB" id="A0A542DK01"/>
<dbReference type="PANTHER" id="PTHR45138">
    <property type="entry name" value="REGULATORY COMPONENTS OF SENSORY TRANSDUCTION SYSTEM"/>
    <property type="match status" value="1"/>
</dbReference>
<dbReference type="InterPro" id="IPR050469">
    <property type="entry name" value="Diguanylate_Cyclase"/>
</dbReference>
<evidence type="ECO:0000256" key="1">
    <source>
        <dbReference type="SAM" id="MobiDB-lite"/>
    </source>
</evidence>
<proteinExistence type="predicted"/>
<dbReference type="PROSITE" id="PS50887">
    <property type="entry name" value="GGDEF"/>
    <property type="match status" value="1"/>
</dbReference>
<name>A0A542DK01_AMYCI</name>
<dbReference type="SMART" id="SM00267">
    <property type="entry name" value="GGDEF"/>
    <property type="match status" value="1"/>
</dbReference>
<gene>
    <name evidence="3" type="ORF">FB471_3179</name>
</gene>
<feature type="domain" description="GGDEF" evidence="2">
    <location>
        <begin position="58"/>
        <end position="203"/>
    </location>
</feature>
<dbReference type="GO" id="GO:0052621">
    <property type="term" value="F:diguanylate cyclase activity"/>
    <property type="evidence" value="ECO:0007669"/>
    <property type="project" value="TreeGrafter"/>
</dbReference>
<evidence type="ECO:0000313" key="4">
    <source>
        <dbReference type="Proteomes" id="UP000320876"/>
    </source>
</evidence>
<sequence>MKEYSGRTLYASTSHHPRSWGSGGGSPLVSRPEGLAGLLERGSWDEYAAGVLRGLGDQAAALLLLDFDRFEAVNDAYGHQAGDMVLEAMAGMLTAEVRAIDLVGRFEGAGGHRFDRFLILLPAAGSQFGLTAAHRIRIRVRETAVGIRSPSGQQVMLTGLTASIGVAVHADAGEDLANLLRQADDALSRAKGEGRDRVALAEAAC</sequence>
<evidence type="ECO:0000313" key="3">
    <source>
        <dbReference type="EMBL" id="TQJ03423.1"/>
    </source>
</evidence>
<dbReference type="InterPro" id="IPR000160">
    <property type="entry name" value="GGDEF_dom"/>
</dbReference>
<dbReference type="Pfam" id="PF00990">
    <property type="entry name" value="GGDEF"/>
    <property type="match status" value="1"/>
</dbReference>
<dbReference type="Proteomes" id="UP000320876">
    <property type="component" value="Unassembled WGS sequence"/>
</dbReference>
<dbReference type="PANTHER" id="PTHR45138:SF9">
    <property type="entry name" value="DIGUANYLATE CYCLASE DGCM-RELATED"/>
    <property type="match status" value="1"/>
</dbReference>
<organism evidence="3 4">
    <name type="scientific">Amycolatopsis cihanbeyliensis</name>
    <dbReference type="NCBI Taxonomy" id="1128664"/>
    <lineage>
        <taxon>Bacteria</taxon>
        <taxon>Bacillati</taxon>
        <taxon>Actinomycetota</taxon>
        <taxon>Actinomycetes</taxon>
        <taxon>Pseudonocardiales</taxon>
        <taxon>Pseudonocardiaceae</taxon>
        <taxon>Amycolatopsis</taxon>
    </lineage>
</organism>
<protein>
    <submittedName>
        <fullName evidence="3">Diguanylate cyclase (GGDEF)-like protein</fullName>
    </submittedName>
</protein>
<dbReference type="NCBIfam" id="TIGR00254">
    <property type="entry name" value="GGDEF"/>
    <property type="match status" value="1"/>
</dbReference>
<comment type="caution">
    <text evidence="3">The sequence shown here is derived from an EMBL/GenBank/DDBJ whole genome shotgun (WGS) entry which is preliminary data.</text>
</comment>
<reference evidence="3 4" key="1">
    <citation type="submission" date="2019-06" db="EMBL/GenBank/DDBJ databases">
        <title>Sequencing the genomes of 1000 actinobacteria strains.</title>
        <authorList>
            <person name="Klenk H.-P."/>
        </authorList>
    </citation>
    <scope>NUCLEOTIDE SEQUENCE [LARGE SCALE GENOMIC DNA]</scope>
    <source>
        <strain evidence="3 4">DSM 45679</strain>
    </source>
</reference>
<dbReference type="CDD" id="cd01949">
    <property type="entry name" value="GGDEF"/>
    <property type="match status" value="1"/>
</dbReference>
<evidence type="ECO:0000259" key="2">
    <source>
        <dbReference type="PROSITE" id="PS50887"/>
    </source>
</evidence>
<dbReference type="InterPro" id="IPR043128">
    <property type="entry name" value="Rev_trsase/Diguanyl_cyclase"/>
</dbReference>
<dbReference type="Gene3D" id="3.30.70.270">
    <property type="match status" value="1"/>
</dbReference>
<dbReference type="GO" id="GO:1902201">
    <property type="term" value="P:negative regulation of bacterial-type flagellum-dependent cell motility"/>
    <property type="evidence" value="ECO:0007669"/>
    <property type="project" value="TreeGrafter"/>
</dbReference>
<feature type="region of interest" description="Disordered" evidence="1">
    <location>
        <begin position="1"/>
        <end position="26"/>
    </location>
</feature>
<dbReference type="GO" id="GO:0043709">
    <property type="term" value="P:cell adhesion involved in single-species biofilm formation"/>
    <property type="evidence" value="ECO:0007669"/>
    <property type="project" value="TreeGrafter"/>
</dbReference>
<dbReference type="EMBL" id="VFML01000001">
    <property type="protein sequence ID" value="TQJ03423.1"/>
    <property type="molecule type" value="Genomic_DNA"/>
</dbReference>